<proteinExistence type="predicted"/>
<dbReference type="Proteomes" id="UP000678276">
    <property type="component" value="Unassembled WGS sequence"/>
</dbReference>
<reference evidence="2 3" key="1">
    <citation type="submission" date="2021-04" db="EMBL/GenBank/DDBJ databases">
        <title>Whole genome sequence of Jiella sp. KSK16Y-1.</title>
        <authorList>
            <person name="Tuo L."/>
        </authorList>
    </citation>
    <scope>NUCLEOTIDE SEQUENCE [LARGE SCALE GENOMIC DNA]</scope>
    <source>
        <strain evidence="2 3">KSK16Y-1</strain>
    </source>
</reference>
<dbReference type="EMBL" id="JAGJCF010000002">
    <property type="protein sequence ID" value="MBP0614687.1"/>
    <property type="molecule type" value="Genomic_DNA"/>
</dbReference>
<feature type="chain" id="PRO_5045756768" evidence="1">
    <location>
        <begin position="23"/>
        <end position="281"/>
    </location>
</feature>
<sequence length="281" mass="31168">MFGHLRFLLPYMMGLSIHIVLAAPTHAAEDGNRLTAFFAGQGCAIGPSTRQAAMAAGFDGAAIDELAQMARADHGAVETGSWLVLAPSRCTIEVPQITSEVKPSDPEVTDSLFADDEAGKGMPCFVNGDRLYENLQRTRLWDPERAFHAYVDFIAAGLRAGEIAFYSDDPLRTPMGFQLTTGECALRPEIEDIRRDHDFFMTHFDELIRTDALTAECEADGSPSWKLMRQIEPTDEAQTKNQWTFMEIKLITMAAGWMEGMSARFRGVPRPPLCHYSSKRG</sequence>
<gene>
    <name evidence="2" type="ORF">J6595_03745</name>
</gene>
<evidence type="ECO:0000313" key="2">
    <source>
        <dbReference type="EMBL" id="MBP0614687.1"/>
    </source>
</evidence>
<keyword evidence="3" id="KW-1185">Reference proteome</keyword>
<feature type="signal peptide" evidence="1">
    <location>
        <begin position="1"/>
        <end position="22"/>
    </location>
</feature>
<organism evidence="2 3">
    <name type="scientific">Jiella mangrovi</name>
    <dbReference type="NCBI Taxonomy" id="2821407"/>
    <lineage>
        <taxon>Bacteria</taxon>
        <taxon>Pseudomonadati</taxon>
        <taxon>Pseudomonadota</taxon>
        <taxon>Alphaproteobacteria</taxon>
        <taxon>Hyphomicrobiales</taxon>
        <taxon>Aurantimonadaceae</taxon>
        <taxon>Jiella</taxon>
    </lineage>
</organism>
<comment type="caution">
    <text evidence="2">The sequence shown here is derived from an EMBL/GenBank/DDBJ whole genome shotgun (WGS) entry which is preliminary data.</text>
</comment>
<protein>
    <submittedName>
        <fullName evidence="2">Uncharacterized protein</fullName>
    </submittedName>
</protein>
<keyword evidence="1" id="KW-0732">Signal</keyword>
<accession>A0ABS4BD61</accession>
<evidence type="ECO:0000256" key="1">
    <source>
        <dbReference type="SAM" id="SignalP"/>
    </source>
</evidence>
<name>A0ABS4BD61_9HYPH</name>
<dbReference type="RefSeq" id="WP_209593114.1">
    <property type="nucleotide sequence ID" value="NZ_JAGJCF010000002.1"/>
</dbReference>
<evidence type="ECO:0000313" key="3">
    <source>
        <dbReference type="Proteomes" id="UP000678276"/>
    </source>
</evidence>